<dbReference type="AlphaFoldDB" id="A0A2G1QSY2"/>
<dbReference type="PANTHER" id="PTHR31423:SF3">
    <property type="entry name" value="PROLYL-TRNA SYNTHETASE ASSOCIATED DOMAIN-CONTAINING PROTEIN 1-RELATED"/>
    <property type="match status" value="1"/>
</dbReference>
<dbReference type="OrthoDB" id="5145315at2"/>
<dbReference type="CDD" id="cd04335">
    <property type="entry name" value="PrdX_deacylase"/>
    <property type="match status" value="1"/>
</dbReference>
<keyword evidence="3" id="KW-0238">DNA-binding</keyword>
<dbReference type="Proteomes" id="UP000221168">
    <property type="component" value="Unassembled WGS sequence"/>
</dbReference>
<comment type="similarity">
    <text evidence="1">Belongs to the PRORSD1 family.</text>
</comment>
<feature type="domain" description="YbaK/aminoacyl-tRNA synthetase-associated" evidence="2">
    <location>
        <begin position="24"/>
        <end position="150"/>
    </location>
</feature>
<dbReference type="InterPro" id="IPR040285">
    <property type="entry name" value="ProX/PRXD1"/>
</dbReference>
<organism evidence="3 4">
    <name type="scientific">Zhengella mangrovi</name>
    <dbReference type="NCBI Taxonomy" id="1982044"/>
    <lineage>
        <taxon>Bacteria</taxon>
        <taxon>Pseudomonadati</taxon>
        <taxon>Pseudomonadota</taxon>
        <taxon>Alphaproteobacteria</taxon>
        <taxon>Hyphomicrobiales</taxon>
        <taxon>Notoacmeibacteraceae</taxon>
        <taxon>Zhengella</taxon>
    </lineage>
</organism>
<dbReference type="PANTHER" id="PTHR31423">
    <property type="entry name" value="YBAK DOMAIN-CONTAINING PROTEIN"/>
    <property type="match status" value="1"/>
</dbReference>
<dbReference type="SUPFAM" id="SSF55826">
    <property type="entry name" value="YbaK/ProRS associated domain"/>
    <property type="match status" value="1"/>
</dbReference>
<dbReference type="GO" id="GO:0003677">
    <property type="term" value="F:DNA binding"/>
    <property type="evidence" value="ECO:0007669"/>
    <property type="project" value="UniProtKB-KW"/>
</dbReference>
<sequence length="169" mass="18201">MMIGPDGLYAFLEKHDIPVTTVEHDPLFTVAQSQALRGQIPGGHTKNLFLKDKKDNYFLLTVEEEAVVDLKRIHQQIGAASRVSFGKPEAMEALLGVTPGAVTAFGVINDAAGKVSIFIDSTLMDHDVVNCHPLVNTATSSIAPADLVRFIEATGHRANILNLGEQIAN</sequence>
<dbReference type="RefSeq" id="WP_099302834.1">
    <property type="nucleotide sequence ID" value="NZ_PDVP01000001.1"/>
</dbReference>
<dbReference type="Gene3D" id="3.90.960.10">
    <property type="entry name" value="YbaK/aminoacyl-tRNA synthetase-associated domain"/>
    <property type="match status" value="1"/>
</dbReference>
<protein>
    <submittedName>
        <fullName evidence="3">DNA-binding protein</fullName>
    </submittedName>
</protein>
<gene>
    <name evidence="3" type="ORF">CSC94_00955</name>
</gene>
<evidence type="ECO:0000313" key="3">
    <source>
        <dbReference type="EMBL" id="PHP68605.1"/>
    </source>
</evidence>
<dbReference type="Pfam" id="PF04073">
    <property type="entry name" value="tRNA_edit"/>
    <property type="match status" value="1"/>
</dbReference>
<dbReference type="InterPro" id="IPR007214">
    <property type="entry name" value="YbaK/aa-tRNA-synth-assoc-dom"/>
</dbReference>
<evidence type="ECO:0000256" key="1">
    <source>
        <dbReference type="ARBA" id="ARBA00010201"/>
    </source>
</evidence>
<evidence type="ECO:0000259" key="2">
    <source>
        <dbReference type="Pfam" id="PF04073"/>
    </source>
</evidence>
<dbReference type="FunFam" id="3.90.960.10:FF:000005">
    <property type="entry name" value="Putative prolyl-tRNA synthetase"/>
    <property type="match status" value="1"/>
</dbReference>
<proteinExistence type="inferred from homology"/>
<dbReference type="GO" id="GO:0002161">
    <property type="term" value="F:aminoacyl-tRNA deacylase activity"/>
    <property type="evidence" value="ECO:0007669"/>
    <property type="project" value="InterPro"/>
</dbReference>
<keyword evidence="4" id="KW-1185">Reference proteome</keyword>
<comment type="caution">
    <text evidence="3">The sequence shown here is derived from an EMBL/GenBank/DDBJ whole genome shotgun (WGS) entry which is preliminary data.</text>
</comment>
<evidence type="ECO:0000313" key="4">
    <source>
        <dbReference type="Proteomes" id="UP000221168"/>
    </source>
</evidence>
<accession>A0A2G1QSY2</accession>
<name>A0A2G1QSY2_9HYPH</name>
<dbReference type="InterPro" id="IPR036754">
    <property type="entry name" value="YbaK/aa-tRNA-synt-asso_dom_sf"/>
</dbReference>
<dbReference type="EMBL" id="PDVP01000001">
    <property type="protein sequence ID" value="PHP68605.1"/>
    <property type="molecule type" value="Genomic_DNA"/>
</dbReference>
<reference evidence="3 4" key="1">
    <citation type="submission" date="2017-10" db="EMBL/GenBank/DDBJ databases">
        <title>Sedimentibacterium mangrovi gen. nov., sp. nov., a novel member of family Phyllobacteriacea isolated from mangrove sediment.</title>
        <authorList>
            <person name="Liao H."/>
            <person name="Tian Y."/>
        </authorList>
    </citation>
    <scope>NUCLEOTIDE SEQUENCE [LARGE SCALE GENOMIC DNA]</scope>
    <source>
        <strain evidence="3 4">X9-2-2</strain>
    </source>
</reference>